<reference evidence="7" key="1">
    <citation type="journal article" date="2015" name="Nature">
        <title>Complex archaea that bridge the gap between prokaryotes and eukaryotes.</title>
        <authorList>
            <person name="Spang A."/>
            <person name="Saw J.H."/>
            <person name="Jorgensen S.L."/>
            <person name="Zaremba-Niedzwiedzka K."/>
            <person name="Martijn J."/>
            <person name="Lind A.E."/>
            <person name="van Eijk R."/>
            <person name="Schleper C."/>
            <person name="Guy L."/>
            <person name="Ettema T.J."/>
        </authorList>
    </citation>
    <scope>NUCLEOTIDE SEQUENCE</scope>
</reference>
<name>A0A0F9H901_9ZZZZ</name>
<evidence type="ECO:0000256" key="3">
    <source>
        <dbReference type="ARBA" id="ARBA00022692"/>
    </source>
</evidence>
<proteinExistence type="predicted"/>
<dbReference type="PANTHER" id="PTHR30069:SF29">
    <property type="entry name" value="HEMOGLOBIN AND HEMOGLOBIN-HAPTOGLOBIN-BINDING PROTEIN 1-RELATED"/>
    <property type="match status" value="1"/>
</dbReference>
<keyword evidence="6" id="KW-0998">Cell outer membrane</keyword>
<evidence type="ECO:0000256" key="6">
    <source>
        <dbReference type="ARBA" id="ARBA00023237"/>
    </source>
</evidence>
<keyword evidence="5" id="KW-0472">Membrane</keyword>
<dbReference type="PANTHER" id="PTHR30069">
    <property type="entry name" value="TONB-DEPENDENT OUTER MEMBRANE RECEPTOR"/>
    <property type="match status" value="1"/>
</dbReference>
<comment type="subcellular location">
    <subcellularLocation>
        <location evidence="1">Cell outer membrane</location>
        <topology evidence="1">Multi-pass membrane protein</topology>
    </subcellularLocation>
</comment>
<feature type="non-terminal residue" evidence="7">
    <location>
        <position position="1"/>
    </location>
</feature>
<accession>A0A0F9H901</accession>
<dbReference type="GO" id="GO:0009279">
    <property type="term" value="C:cell outer membrane"/>
    <property type="evidence" value="ECO:0007669"/>
    <property type="project" value="UniProtKB-SubCell"/>
</dbReference>
<dbReference type="InterPro" id="IPR039426">
    <property type="entry name" value="TonB-dep_rcpt-like"/>
</dbReference>
<evidence type="ECO:0008006" key="8">
    <source>
        <dbReference type="Google" id="ProtNLM"/>
    </source>
</evidence>
<dbReference type="InterPro" id="IPR036942">
    <property type="entry name" value="Beta-barrel_TonB_sf"/>
</dbReference>
<keyword evidence="2" id="KW-0813">Transport</keyword>
<dbReference type="GO" id="GO:0015344">
    <property type="term" value="F:siderophore uptake transmembrane transporter activity"/>
    <property type="evidence" value="ECO:0007669"/>
    <property type="project" value="TreeGrafter"/>
</dbReference>
<evidence type="ECO:0000256" key="2">
    <source>
        <dbReference type="ARBA" id="ARBA00022448"/>
    </source>
</evidence>
<dbReference type="Gene3D" id="2.40.170.20">
    <property type="entry name" value="TonB-dependent receptor, beta-barrel domain"/>
    <property type="match status" value="1"/>
</dbReference>
<evidence type="ECO:0000256" key="5">
    <source>
        <dbReference type="ARBA" id="ARBA00023136"/>
    </source>
</evidence>
<sequence>ESGIESAIYIADEYKLYPWLTLYGGLRYSLYSYMGPATVYEYYPDAPKIPASISDTLTFGRGPVKTYSGPELRAALNFRTGGNSSFKLSYNRVRQYLFMLSNTIAIAPADQWKLTDYHIRPPYLDQYSAGYYKDFPRRGISTSIEVYYKRTYDIVEYKDGANFISSPQIETEILQGDQRAYGIELLLKKNQGKLNGWIAYTYSRVEVRIDGDYPWEQINFGEPYPANYDKPHALNIVANLRLNRRFSLSSNLVYSTGRPVTYPISLYYYDNKEIVDYSLRNKYRLPDYFRMDFSINIEGNLKAKKLAHSYWMFSIYNVTGRKNAYSVYFLSEEGSINGYKLSIFGTQIFTISWNFRFGNYASE</sequence>
<evidence type="ECO:0000313" key="7">
    <source>
        <dbReference type="EMBL" id="KKL99476.1"/>
    </source>
</evidence>
<evidence type="ECO:0000256" key="4">
    <source>
        <dbReference type="ARBA" id="ARBA00022729"/>
    </source>
</evidence>
<dbReference type="AlphaFoldDB" id="A0A0F9H901"/>
<protein>
    <recommendedName>
        <fullName evidence="8">TonB-dependent receptor-like beta-barrel domain-containing protein</fullName>
    </recommendedName>
</protein>
<comment type="caution">
    <text evidence="7">The sequence shown here is derived from an EMBL/GenBank/DDBJ whole genome shotgun (WGS) entry which is preliminary data.</text>
</comment>
<gene>
    <name evidence="7" type="ORF">LCGC14_1814020</name>
</gene>
<keyword evidence="3" id="KW-0812">Transmembrane</keyword>
<dbReference type="EMBL" id="LAZR01017666">
    <property type="protein sequence ID" value="KKL99476.1"/>
    <property type="molecule type" value="Genomic_DNA"/>
</dbReference>
<evidence type="ECO:0000256" key="1">
    <source>
        <dbReference type="ARBA" id="ARBA00004571"/>
    </source>
</evidence>
<organism evidence="7">
    <name type="scientific">marine sediment metagenome</name>
    <dbReference type="NCBI Taxonomy" id="412755"/>
    <lineage>
        <taxon>unclassified sequences</taxon>
        <taxon>metagenomes</taxon>
        <taxon>ecological metagenomes</taxon>
    </lineage>
</organism>
<dbReference type="GO" id="GO:0044718">
    <property type="term" value="P:siderophore transmembrane transport"/>
    <property type="evidence" value="ECO:0007669"/>
    <property type="project" value="TreeGrafter"/>
</dbReference>
<keyword evidence="4" id="KW-0732">Signal</keyword>
<dbReference type="SUPFAM" id="SSF56935">
    <property type="entry name" value="Porins"/>
    <property type="match status" value="1"/>
</dbReference>